<keyword evidence="1" id="KW-0472">Membrane</keyword>
<dbReference type="STRING" id="1293054.HSACCH_01640"/>
<feature type="transmembrane region" description="Helical" evidence="1">
    <location>
        <begin position="52"/>
        <end position="74"/>
    </location>
</feature>
<gene>
    <name evidence="2" type="ORF">HSACCH_01640</name>
</gene>
<dbReference type="OrthoDB" id="7824936at2"/>
<protein>
    <submittedName>
        <fullName evidence="2">Uncharacterized protein</fullName>
    </submittedName>
</protein>
<accession>M5EFB3</accession>
<proteinExistence type="predicted"/>
<feature type="transmembrane region" description="Helical" evidence="1">
    <location>
        <begin position="104"/>
        <end position="121"/>
    </location>
</feature>
<feature type="transmembrane region" description="Helical" evidence="1">
    <location>
        <begin position="12"/>
        <end position="32"/>
    </location>
</feature>
<reference evidence="3" key="1">
    <citation type="journal article" date="2013" name="Genome Announc.">
        <title>Genome Sequence of Halanaerobium saccharolyticum subsp. saccharolyticum Strain DSM 6643T, a Halophilic Hydrogen-Producing Bacterium.</title>
        <authorList>
            <person name="Kivisto A."/>
            <person name="Larjo A."/>
            <person name="Ciranna A."/>
            <person name="Santala V."/>
            <person name="Roos C."/>
            <person name="Karp M."/>
        </authorList>
    </citation>
    <scope>NUCLEOTIDE SEQUENCE [LARGE SCALE GENOMIC DNA]</scope>
    <source>
        <strain evidence="3">DSM 6643</strain>
    </source>
</reference>
<feature type="transmembrane region" description="Helical" evidence="1">
    <location>
        <begin position="127"/>
        <end position="143"/>
    </location>
</feature>
<evidence type="ECO:0000256" key="1">
    <source>
        <dbReference type="SAM" id="Phobius"/>
    </source>
</evidence>
<keyword evidence="1" id="KW-1133">Transmembrane helix</keyword>
<comment type="caution">
    <text evidence="2">The sequence shown here is derived from an EMBL/GenBank/DDBJ whole genome shotgun (WGS) entry which is preliminary data.</text>
</comment>
<keyword evidence="1" id="KW-0812">Transmembrane</keyword>
<name>M5EFB3_9FIRM</name>
<dbReference type="eggNOG" id="ENOG50336MV">
    <property type="taxonomic scope" value="Bacteria"/>
</dbReference>
<feature type="transmembrane region" description="Helical" evidence="1">
    <location>
        <begin position="213"/>
        <end position="238"/>
    </location>
</feature>
<evidence type="ECO:0000313" key="2">
    <source>
        <dbReference type="EMBL" id="CCU79834.1"/>
    </source>
</evidence>
<dbReference type="EMBL" id="CAUI01000019">
    <property type="protein sequence ID" value="CCU79834.1"/>
    <property type="molecule type" value="Genomic_DNA"/>
</dbReference>
<dbReference type="InParanoid" id="M5EFB3"/>
<organism evidence="2 3">
    <name type="scientific">Halanaerobium saccharolyticum subsp. saccharolyticum DSM 6643</name>
    <dbReference type="NCBI Taxonomy" id="1293054"/>
    <lineage>
        <taxon>Bacteria</taxon>
        <taxon>Bacillati</taxon>
        <taxon>Bacillota</taxon>
        <taxon>Clostridia</taxon>
        <taxon>Halanaerobiales</taxon>
        <taxon>Halanaerobiaceae</taxon>
        <taxon>Halanaerobium</taxon>
    </lineage>
</organism>
<sequence length="256" mass="29750">MENNQNKELRIQDFVTSIILFIFGLFIIIGASQMPVSSSYGGVKNVWYVSPALFPFIIGGSMLVLSILLGFVAVKEVGMESIKKRVVHFGDDGLMGTILKERNLRYIAILSFFVFYVYLFIPRIDYFLATVNFLLVFMSIFYFDDYSLLKKLYKFYLMGSLIFLAYFILNIDHLFVLIPNFTDYLFMLFIAAYYFYTKSVIRSSDLKHKFRVSLILSFLVPLFIVPLFKYFLLVILPYEGVIIKVMNLIAYDILGL</sequence>
<feature type="transmembrane region" description="Helical" evidence="1">
    <location>
        <begin position="155"/>
        <end position="178"/>
    </location>
</feature>
<dbReference type="RefSeq" id="WP_005489144.1">
    <property type="nucleotide sequence ID" value="NZ_CAUI01000019.1"/>
</dbReference>
<keyword evidence="3" id="KW-1185">Reference proteome</keyword>
<dbReference type="Proteomes" id="UP000012063">
    <property type="component" value="Unassembled WGS sequence"/>
</dbReference>
<dbReference type="AlphaFoldDB" id="M5EFB3"/>
<feature type="transmembrane region" description="Helical" evidence="1">
    <location>
        <begin position="184"/>
        <end position="201"/>
    </location>
</feature>
<evidence type="ECO:0000313" key="3">
    <source>
        <dbReference type="Proteomes" id="UP000012063"/>
    </source>
</evidence>